<sequence>MGRLTKMGCMHIPAYPQNPQSSHPHASVPPQRSRPDEADPRTSRSSRPGELARLRTLLERHRAAAVVGRTGLGKASLLREVEAEWSGPVLRVHFSHSEPGSDCSGIDILLTSLGAIDSRTSVADLAHDRGEDIADAAQSALRGAGIADDALIVVAGADRMDGPSQAVLGQMLRRAQSGCANFAVSATSLPDDGPLSLIPTVELREFSRDELVAAAQDLCEGRLAPEAAHLAAATACGRPLALESIVTEMNRRERLGDGPLTIPVRLGDTGASILRDVLGSPGPQTITLLRQLSLAPAALWGPLAARIPGLWEIVDDLETRDIIERRGPHLRITNHLVRAWAHQSMGSSERIAGHEQLAEDSAGIDPRLEHWHASFARPTEQTAPTLIDDGRTLITEGTGPAGIEFVERAMRVSTDDESLAPALIDIAWQLYERGEFVFASRYVRIAGQSDSPALAVRARTLGIRIAFAQRQTLPSHLINSWSKRERAEAPAEVARLQLTLSMCRCERGEYAEAEELLREARGAVDHLGEDGHRLLEAATIRLESARGTDRSAVRSFTALRDHDGDDLDPEFVLAVASGLMLTEHFDSAQAALSLLRRSSGDGTIWRLQARCLQAETAVRAGRLRLADELIRAVVADSVTLPDVRPDRVLVLRTWALLMHGAACDAEPVEERLAALATTSENRRLLAELNALQGSCLLRMGYPAEAVRHLRRCDELSANEVNPNVRRHEADLIEALVEIGRREHAALLVQQLRKRVERCPSRWAELALRRGEALLASGDKGNELFNLALRSWGAQDSLYEKALTHTAFGRRLQQLGSDSRAREQFLAAEAILTELGVEGSAQSPGPPAPAPSEPPVHPQLAELSEEELKVVELVRAGLKNKDIAGRVFVSLRTVELRLTAAYRKLGVGSRTELVSLLAGNPRLAAV</sequence>
<organism evidence="6 7">
    <name type="scientific">Brevibacterium casei</name>
    <dbReference type="NCBI Taxonomy" id="33889"/>
    <lineage>
        <taxon>Bacteria</taxon>
        <taxon>Bacillati</taxon>
        <taxon>Actinomycetota</taxon>
        <taxon>Actinomycetes</taxon>
        <taxon>Micrococcales</taxon>
        <taxon>Brevibacteriaceae</taxon>
        <taxon>Brevibacterium</taxon>
    </lineage>
</organism>
<dbReference type="AlphaFoldDB" id="A0AB34XSV6"/>
<name>A0AB34XSV6_9MICO</name>
<feature type="compositionally biased region" description="Basic and acidic residues" evidence="4">
    <location>
        <begin position="33"/>
        <end position="42"/>
    </location>
</feature>
<dbReference type="Proteomes" id="UP000076612">
    <property type="component" value="Unassembled WGS sequence"/>
</dbReference>
<dbReference type="EMBL" id="LQQR01000013">
    <property type="protein sequence ID" value="KZE21654.1"/>
    <property type="molecule type" value="Genomic_DNA"/>
</dbReference>
<gene>
    <name evidence="6" type="ORF">AVW13_09360</name>
</gene>
<dbReference type="PANTHER" id="PTHR44688">
    <property type="entry name" value="DNA-BINDING TRANSCRIPTIONAL ACTIVATOR DEVR_DOSR"/>
    <property type="match status" value="1"/>
</dbReference>
<evidence type="ECO:0000256" key="3">
    <source>
        <dbReference type="ARBA" id="ARBA00023163"/>
    </source>
</evidence>
<accession>A0AB34XSV6</accession>
<dbReference type="InterPro" id="IPR036388">
    <property type="entry name" value="WH-like_DNA-bd_sf"/>
</dbReference>
<evidence type="ECO:0000256" key="4">
    <source>
        <dbReference type="SAM" id="MobiDB-lite"/>
    </source>
</evidence>
<evidence type="ECO:0000256" key="2">
    <source>
        <dbReference type="ARBA" id="ARBA00023125"/>
    </source>
</evidence>
<dbReference type="CDD" id="cd06170">
    <property type="entry name" value="LuxR_C_like"/>
    <property type="match status" value="1"/>
</dbReference>
<dbReference type="PRINTS" id="PR00038">
    <property type="entry name" value="HTHLUXR"/>
</dbReference>
<keyword evidence="1" id="KW-0805">Transcription regulation</keyword>
<protein>
    <recommendedName>
        <fullName evidence="5">HTH luxR-type domain-containing protein</fullName>
    </recommendedName>
</protein>
<dbReference type="Pfam" id="PF00196">
    <property type="entry name" value="GerE"/>
    <property type="match status" value="1"/>
</dbReference>
<feature type="compositionally biased region" description="Pro residues" evidence="4">
    <location>
        <begin position="843"/>
        <end position="856"/>
    </location>
</feature>
<dbReference type="SUPFAM" id="SSF48452">
    <property type="entry name" value="TPR-like"/>
    <property type="match status" value="1"/>
</dbReference>
<evidence type="ECO:0000256" key="1">
    <source>
        <dbReference type="ARBA" id="ARBA00023015"/>
    </source>
</evidence>
<feature type="region of interest" description="Disordered" evidence="4">
    <location>
        <begin position="1"/>
        <end position="50"/>
    </location>
</feature>
<dbReference type="SUPFAM" id="SSF46894">
    <property type="entry name" value="C-terminal effector domain of the bipartite response regulators"/>
    <property type="match status" value="1"/>
</dbReference>
<dbReference type="Gene3D" id="1.10.10.10">
    <property type="entry name" value="Winged helix-like DNA-binding domain superfamily/Winged helix DNA-binding domain"/>
    <property type="match status" value="1"/>
</dbReference>
<dbReference type="PROSITE" id="PS00622">
    <property type="entry name" value="HTH_LUXR_1"/>
    <property type="match status" value="1"/>
</dbReference>
<evidence type="ECO:0000259" key="5">
    <source>
        <dbReference type="PROSITE" id="PS50043"/>
    </source>
</evidence>
<proteinExistence type="predicted"/>
<evidence type="ECO:0000313" key="6">
    <source>
        <dbReference type="EMBL" id="KZE21654.1"/>
    </source>
</evidence>
<dbReference type="GO" id="GO:0003677">
    <property type="term" value="F:DNA binding"/>
    <property type="evidence" value="ECO:0007669"/>
    <property type="project" value="UniProtKB-KW"/>
</dbReference>
<keyword evidence="2" id="KW-0238">DNA-binding</keyword>
<dbReference type="PANTHER" id="PTHR44688:SF16">
    <property type="entry name" value="DNA-BINDING TRANSCRIPTIONAL ACTIVATOR DEVR_DOSR"/>
    <property type="match status" value="1"/>
</dbReference>
<comment type="caution">
    <text evidence="6">The sequence shown here is derived from an EMBL/GenBank/DDBJ whole genome shotgun (WGS) entry which is preliminary data.</text>
</comment>
<reference evidence="7" key="1">
    <citation type="submission" date="2016-01" db="EMBL/GenBank/DDBJ databases">
        <title>Draft genome of Chromobacterium sp. F49.</title>
        <authorList>
            <person name="Hong K.W."/>
        </authorList>
    </citation>
    <scope>NUCLEOTIDE SEQUENCE [LARGE SCALE GENOMIC DNA]</scope>
    <source>
        <strain evidence="7">M40</strain>
    </source>
</reference>
<dbReference type="InterPro" id="IPR000792">
    <property type="entry name" value="Tscrpt_reg_LuxR_C"/>
</dbReference>
<dbReference type="InterPro" id="IPR016032">
    <property type="entry name" value="Sig_transdc_resp-reg_C-effctor"/>
</dbReference>
<dbReference type="Gene3D" id="1.25.40.10">
    <property type="entry name" value="Tetratricopeptide repeat domain"/>
    <property type="match status" value="1"/>
</dbReference>
<dbReference type="PROSITE" id="PS50043">
    <property type="entry name" value="HTH_LUXR_2"/>
    <property type="match status" value="1"/>
</dbReference>
<evidence type="ECO:0000313" key="7">
    <source>
        <dbReference type="Proteomes" id="UP000076612"/>
    </source>
</evidence>
<keyword evidence="3" id="KW-0804">Transcription</keyword>
<dbReference type="InterPro" id="IPR011990">
    <property type="entry name" value="TPR-like_helical_dom_sf"/>
</dbReference>
<dbReference type="GO" id="GO:0006355">
    <property type="term" value="P:regulation of DNA-templated transcription"/>
    <property type="evidence" value="ECO:0007669"/>
    <property type="project" value="InterPro"/>
</dbReference>
<feature type="domain" description="HTH luxR-type" evidence="5">
    <location>
        <begin position="855"/>
        <end position="920"/>
    </location>
</feature>
<feature type="region of interest" description="Disordered" evidence="4">
    <location>
        <begin position="837"/>
        <end position="856"/>
    </location>
</feature>
<dbReference type="SMART" id="SM00421">
    <property type="entry name" value="HTH_LUXR"/>
    <property type="match status" value="1"/>
</dbReference>